<dbReference type="InterPro" id="IPR036397">
    <property type="entry name" value="RNaseH_sf"/>
</dbReference>
<keyword evidence="3" id="KW-0064">Aspartyl protease</keyword>
<evidence type="ECO:0000256" key="3">
    <source>
        <dbReference type="ARBA" id="ARBA00022750"/>
    </source>
</evidence>
<dbReference type="PROSITE" id="PS50994">
    <property type="entry name" value="INTEGRASE"/>
    <property type="match status" value="1"/>
</dbReference>
<dbReference type="InterPro" id="IPR054722">
    <property type="entry name" value="PolX-like_BBD"/>
</dbReference>
<evidence type="ECO:0000256" key="4">
    <source>
        <dbReference type="ARBA" id="ARBA00022801"/>
    </source>
</evidence>
<evidence type="ECO:0000256" key="5">
    <source>
        <dbReference type="PROSITE-ProRule" id="PRU00047"/>
    </source>
</evidence>
<sequence>MSTTLGFNFTCKVPMESCKSQPSILCFLVISKLKGKHQILRNSKLQPSARSLRLQNTDRNRNMAFCNSSVEPGPIVPSTPTPGPGSWKPWILGILMSIILPMWRGNWRPLLKLKQEAETIIDTVEAVADIVEKVAEQVENVTDELGDLLPEGKLKDALETVEDLADATADSARIAGDFIDKVEDMVDQMEEKVESLTKQNSENKGGLSRTAAAVRLSRLGSARHGTARHGNDADAVLNDDALATAAAALATYEKYEKDNKTMTDDKPIMDQVHDYENLVADIIAEGMQMCEVLQANVLIEKLPKSWTDYRNSLKHKKRDISLEELVGHMKIEEANRLKDKLTNSMSNLSFRANLVESKFKKIMKRGNQDKKTKPQKATNFKKSGKAKPEGKTFKCYVCGLPGHKAYQCQHRSDRQNDNKPHMHVVEEDDEIIDAVVSEVNLVENSSEWVVDTGTSKHFCAMKEFFTEFEDGNTGERMYMGNSSSSEVLGKGKVLLKLTSEVENQLDRIKRVRSDRGGEYGSNFLKDICEKNDIIHETSAPYFPQQNGIAERKNRTLKEMMNSLLISSGLSDNMWGEAILSVTHILNGVPHKKLDSTPYELWKGYAPNLQYLKVWGCLAKVGLPDFKKSTIGPKTVDAVFIGYATNSAAYIFMLLQDYSIYPIAQIFLLDEDPKTFEEAIRSIDASFWKIAVNDELESIVSNHTWELVDFPKGFKPISNKWVFRKKLRPDGSIQRYKARLVVKGFTQRFGLDYFDTYSPVTKISTIRALFVLASIHKLQVHQMDVKTAFLNGDLDEEIYMEQPLDFEAPGMEGKVCRLKKSLYGRNSNIESINKVKNFLSTKFEMTDLGEVYVILGVKVTKTEKGFSLCQAHYIEKVLKKFDSFDVVPVRTPYDPSIHLVKNKGSSVSQTEYAKLIGSLMFLMNYTRPDIAYAVSRLSRYTHNPSGYCDANWVSDNDESEFIALDLAGQEAKWLRNLLADIPLWGRPTPPVLLLCDSQAAICVAKNQAYNGKKRHIRIRHESVRHLIKNGVLSLEYVKSERNLADPLTKGLSRKLVLYSSRGMGLKPIG</sequence>
<gene>
    <name evidence="9" type="ORF">F3Y22_tig00112491pilonHSYRG00280</name>
</gene>
<reference evidence="9" key="1">
    <citation type="submission" date="2019-09" db="EMBL/GenBank/DDBJ databases">
        <title>Draft genome information of white flower Hibiscus syriacus.</title>
        <authorList>
            <person name="Kim Y.-M."/>
        </authorList>
    </citation>
    <scope>NUCLEOTIDE SEQUENCE [LARGE SCALE GENOMIC DNA]</scope>
    <source>
        <strain evidence="9">YM2019G1</strain>
    </source>
</reference>
<keyword evidence="4" id="KW-0378">Hydrolase</keyword>
<evidence type="ECO:0000256" key="2">
    <source>
        <dbReference type="ARBA" id="ARBA00022723"/>
    </source>
</evidence>
<dbReference type="InterPro" id="IPR039537">
    <property type="entry name" value="Retrotran_Ty1/copia-like"/>
</dbReference>
<dbReference type="InterPro" id="IPR013103">
    <property type="entry name" value="RVT_2"/>
</dbReference>
<organism evidence="9 10">
    <name type="scientific">Hibiscus syriacus</name>
    <name type="common">Rose of Sharon</name>
    <dbReference type="NCBI Taxonomy" id="106335"/>
    <lineage>
        <taxon>Eukaryota</taxon>
        <taxon>Viridiplantae</taxon>
        <taxon>Streptophyta</taxon>
        <taxon>Embryophyta</taxon>
        <taxon>Tracheophyta</taxon>
        <taxon>Spermatophyta</taxon>
        <taxon>Magnoliopsida</taxon>
        <taxon>eudicotyledons</taxon>
        <taxon>Gunneridae</taxon>
        <taxon>Pentapetalae</taxon>
        <taxon>rosids</taxon>
        <taxon>malvids</taxon>
        <taxon>Malvales</taxon>
        <taxon>Malvaceae</taxon>
        <taxon>Malvoideae</taxon>
        <taxon>Hibiscus</taxon>
    </lineage>
</organism>
<dbReference type="CDD" id="cd09272">
    <property type="entry name" value="RNase_HI_RT_Ty1"/>
    <property type="match status" value="1"/>
</dbReference>
<dbReference type="GO" id="GO:0003676">
    <property type="term" value="F:nucleic acid binding"/>
    <property type="evidence" value="ECO:0007669"/>
    <property type="project" value="InterPro"/>
</dbReference>
<keyword evidence="2" id="KW-0479">Metal-binding</keyword>
<dbReference type="Gene3D" id="3.30.420.10">
    <property type="entry name" value="Ribonuclease H-like superfamily/Ribonuclease H"/>
    <property type="match status" value="1"/>
</dbReference>
<evidence type="ECO:0000259" key="8">
    <source>
        <dbReference type="PROSITE" id="PS50994"/>
    </source>
</evidence>
<protein>
    <submittedName>
        <fullName evidence="9">Uncharacterized protein</fullName>
    </submittedName>
</protein>
<keyword evidence="5" id="KW-0862">Zinc</keyword>
<keyword evidence="5" id="KW-0863">Zinc-finger</keyword>
<dbReference type="PANTHER" id="PTHR42648">
    <property type="entry name" value="TRANSPOSASE, PUTATIVE-RELATED"/>
    <property type="match status" value="1"/>
</dbReference>
<dbReference type="Pfam" id="PF22936">
    <property type="entry name" value="Pol_BBD"/>
    <property type="match status" value="1"/>
</dbReference>
<dbReference type="SUPFAM" id="SSF53098">
    <property type="entry name" value="Ribonuclease H-like"/>
    <property type="match status" value="1"/>
</dbReference>
<dbReference type="InterPro" id="IPR001878">
    <property type="entry name" value="Znf_CCHC"/>
</dbReference>
<evidence type="ECO:0000256" key="6">
    <source>
        <dbReference type="SAM" id="MobiDB-lite"/>
    </source>
</evidence>
<accession>A0A6A2XX75</accession>
<name>A0A6A2XX75_HIBSY</name>
<dbReference type="InterPro" id="IPR043502">
    <property type="entry name" value="DNA/RNA_pol_sf"/>
</dbReference>
<dbReference type="GO" id="GO:0008270">
    <property type="term" value="F:zinc ion binding"/>
    <property type="evidence" value="ECO:0007669"/>
    <property type="project" value="UniProtKB-KW"/>
</dbReference>
<dbReference type="GO" id="GO:0015074">
    <property type="term" value="P:DNA integration"/>
    <property type="evidence" value="ECO:0007669"/>
    <property type="project" value="InterPro"/>
</dbReference>
<dbReference type="SUPFAM" id="SSF56672">
    <property type="entry name" value="DNA/RNA polymerases"/>
    <property type="match status" value="1"/>
</dbReference>
<feature type="region of interest" description="Disordered" evidence="6">
    <location>
        <begin position="365"/>
        <end position="385"/>
    </location>
</feature>
<comment type="caution">
    <text evidence="9">The sequence shown here is derived from an EMBL/GenBank/DDBJ whole genome shotgun (WGS) entry which is preliminary data.</text>
</comment>
<dbReference type="AlphaFoldDB" id="A0A6A2XX75"/>
<evidence type="ECO:0000256" key="1">
    <source>
        <dbReference type="ARBA" id="ARBA00022670"/>
    </source>
</evidence>
<feature type="domain" description="CCHC-type" evidence="7">
    <location>
        <begin position="394"/>
        <end position="408"/>
    </location>
</feature>
<proteinExistence type="predicted"/>
<dbReference type="GO" id="GO:0004190">
    <property type="term" value="F:aspartic-type endopeptidase activity"/>
    <property type="evidence" value="ECO:0007669"/>
    <property type="project" value="UniProtKB-KW"/>
</dbReference>
<dbReference type="Pfam" id="PF07727">
    <property type="entry name" value="RVT_2"/>
    <property type="match status" value="2"/>
</dbReference>
<dbReference type="Proteomes" id="UP000436088">
    <property type="component" value="Unassembled WGS sequence"/>
</dbReference>
<dbReference type="PROSITE" id="PS50158">
    <property type="entry name" value="ZF_CCHC"/>
    <property type="match status" value="1"/>
</dbReference>
<evidence type="ECO:0000313" key="10">
    <source>
        <dbReference type="Proteomes" id="UP000436088"/>
    </source>
</evidence>
<keyword evidence="1" id="KW-0645">Protease</keyword>
<dbReference type="InterPro" id="IPR012337">
    <property type="entry name" value="RNaseH-like_sf"/>
</dbReference>
<dbReference type="Pfam" id="PF14223">
    <property type="entry name" value="Retrotran_gag_2"/>
    <property type="match status" value="1"/>
</dbReference>
<evidence type="ECO:0000259" key="7">
    <source>
        <dbReference type="PROSITE" id="PS50158"/>
    </source>
</evidence>
<dbReference type="InterPro" id="IPR001584">
    <property type="entry name" value="Integrase_cat-core"/>
</dbReference>
<dbReference type="EMBL" id="VEPZ02001593">
    <property type="protein sequence ID" value="KAE8666786.1"/>
    <property type="molecule type" value="Genomic_DNA"/>
</dbReference>
<dbReference type="GO" id="GO:0006508">
    <property type="term" value="P:proteolysis"/>
    <property type="evidence" value="ECO:0007669"/>
    <property type="project" value="UniProtKB-KW"/>
</dbReference>
<keyword evidence="10" id="KW-1185">Reference proteome</keyword>
<feature type="domain" description="Integrase catalytic" evidence="8">
    <location>
        <begin position="439"/>
        <end position="605"/>
    </location>
</feature>
<evidence type="ECO:0000313" key="9">
    <source>
        <dbReference type="EMBL" id="KAE8666786.1"/>
    </source>
</evidence>
<dbReference type="PANTHER" id="PTHR42648:SF20">
    <property type="entry name" value="RNA-DIRECTED DNA POLYMERASE"/>
    <property type="match status" value="1"/>
</dbReference>